<gene>
    <name evidence="4" type="ORF">AB2Z07_04925</name>
</gene>
<evidence type="ECO:0000256" key="1">
    <source>
        <dbReference type="ARBA" id="ARBA00010529"/>
    </source>
</evidence>
<keyword evidence="5" id="KW-1185">Reference proteome</keyword>
<dbReference type="GO" id="GO:0003677">
    <property type="term" value="F:DNA binding"/>
    <property type="evidence" value="ECO:0007669"/>
    <property type="project" value="UniProtKB-KW"/>
</dbReference>
<protein>
    <submittedName>
        <fullName evidence="4">HU family DNA-binding protein</fullName>
    </submittedName>
</protein>
<dbReference type="Gene3D" id="4.10.520.10">
    <property type="entry name" value="IHF-like DNA-binding proteins"/>
    <property type="match status" value="1"/>
</dbReference>
<dbReference type="Proteomes" id="UP001568358">
    <property type="component" value="Unassembled WGS sequence"/>
</dbReference>
<dbReference type="RefSeq" id="WP_268874348.1">
    <property type="nucleotide sequence ID" value="NZ_FQZR01000002.1"/>
</dbReference>
<organism evidence="4 5">
    <name type="scientific">Halodesulfovibrio aestuarii</name>
    <dbReference type="NCBI Taxonomy" id="126333"/>
    <lineage>
        <taxon>Bacteria</taxon>
        <taxon>Pseudomonadati</taxon>
        <taxon>Thermodesulfobacteriota</taxon>
        <taxon>Desulfovibrionia</taxon>
        <taxon>Desulfovibrionales</taxon>
        <taxon>Desulfovibrionaceae</taxon>
        <taxon>Halodesulfovibrio</taxon>
    </lineage>
</organism>
<accession>A0ABV4JQ43</accession>
<dbReference type="SMART" id="SM00411">
    <property type="entry name" value="BHL"/>
    <property type="match status" value="1"/>
</dbReference>
<evidence type="ECO:0000256" key="2">
    <source>
        <dbReference type="ARBA" id="ARBA00023125"/>
    </source>
</evidence>
<keyword evidence="2 4" id="KW-0238">DNA-binding</keyword>
<evidence type="ECO:0000256" key="3">
    <source>
        <dbReference type="RuleBase" id="RU003939"/>
    </source>
</evidence>
<name>A0ABV4JQ43_9BACT</name>
<dbReference type="CDD" id="cd13836">
    <property type="entry name" value="IHF_B"/>
    <property type="match status" value="1"/>
</dbReference>
<dbReference type="EMBL" id="JBFSOO010000003">
    <property type="protein sequence ID" value="MEZ6852879.1"/>
    <property type="molecule type" value="Genomic_DNA"/>
</dbReference>
<proteinExistence type="inferred from homology"/>
<evidence type="ECO:0000313" key="4">
    <source>
        <dbReference type="EMBL" id="MEZ6852879.1"/>
    </source>
</evidence>
<dbReference type="PANTHER" id="PTHR33175:SF5">
    <property type="entry name" value="INTEGRATION HOST FACTOR SUBUNIT BETA"/>
    <property type="match status" value="1"/>
</dbReference>
<comment type="similarity">
    <text evidence="1 3">Belongs to the bacterial histone-like protein family.</text>
</comment>
<evidence type="ECO:0000313" key="5">
    <source>
        <dbReference type="Proteomes" id="UP001568358"/>
    </source>
</evidence>
<dbReference type="PRINTS" id="PR01727">
    <property type="entry name" value="DNABINDINGHU"/>
</dbReference>
<dbReference type="InterPro" id="IPR000119">
    <property type="entry name" value="Hist_DNA-bd"/>
</dbReference>
<reference evidence="4 5" key="1">
    <citation type="submission" date="2024-07" db="EMBL/GenBank/DDBJ databases">
        <title>Active virus-host system and metabolic interactions in a Lokiarchaeon culture.</title>
        <authorList>
            <person name="Ponce Toledo R.I."/>
            <person name="Rodrigues Oliveira T."/>
            <person name="Schleper C."/>
        </authorList>
    </citation>
    <scope>NUCLEOTIDE SEQUENCE [LARGE SCALE GENOMIC DNA]</scope>
    <source>
        <strain evidence="4 5">B35</strain>
    </source>
</reference>
<dbReference type="SUPFAM" id="SSF47729">
    <property type="entry name" value="IHF-like DNA-binding proteins"/>
    <property type="match status" value="1"/>
</dbReference>
<dbReference type="PANTHER" id="PTHR33175">
    <property type="entry name" value="DNA-BINDING PROTEIN HU"/>
    <property type="match status" value="1"/>
</dbReference>
<sequence length="98" mass="11247">MVQWELRMNKSELIKTLSEENNIAIEEATMMVNVFVDSMKDALAEGNRVEIRGFGSFKMKEYEGYTGRNPKTGEVVTVNPKHLPFFRAGKELKEFLNS</sequence>
<dbReference type="Pfam" id="PF00216">
    <property type="entry name" value="Bac_DNA_binding"/>
    <property type="match status" value="1"/>
</dbReference>
<comment type="caution">
    <text evidence="4">The sequence shown here is derived from an EMBL/GenBank/DDBJ whole genome shotgun (WGS) entry which is preliminary data.</text>
</comment>
<dbReference type="InterPro" id="IPR010992">
    <property type="entry name" value="IHF-like_DNA-bd_dom_sf"/>
</dbReference>